<feature type="domain" description="Putative endonuclease Z1" evidence="2">
    <location>
        <begin position="425"/>
        <end position="659"/>
    </location>
</feature>
<protein>
    <submittedName>
        <fullName evidence="3">Z1 domain-containing protein</fullName>
    </submittedName>
</protein>
<sequence>MSSVEDAIGSMALMMLRQRHPDAAVGREEIEKAVNDCAQLLARDLSAEQIAAIVQELETRLIVKVGRPTRLVDERGHVPWYFGDRKEGRRFFKRYSDFLMQDQGWSPAAIDAIDLSTDLIMEQMEDPNRDGPWDRRGLVVGHVQFGKTANYAGLASKAADAEYKLIIILAGMHNALRQQTQRRMDRDFLGYNTTPASGGAGFTRIGVGELDRSIHAEHLTTQAANGDFNRAFADNLGIGVQQRPVLLVIKKNARILENLNNWVNEVLAPRGDTEARPLLLIDDEADQASVDTGEQRFDENDAPDPDYEPKRINGQIRRLLSSFARSAYVAYTATPFANVLIHDAAATEDYGDDVFPRSFIMNLPSPSNYVGPGLLFGINGAGADTAQEPLDVTRDVDQDGETWITIDHKNGFVPRYDGEDCIPPSLEDAILSFVLACAARAARGQRNVHNSMLIHVSRYKDVHQAVFRQVDEWVADLKRRLKYRSKKKDSILDRLRELWEQDFVPTSATIRATEIGATLPMTDWSAVERELATAADKIRPQVVNSEIRDALDYDGNAAQGLNVIAIGGDKLSRGLTLEGLTVSYFLRPSRMYDSLMQMGRWFGYRPGYVDLCRLYMTPDLQLWFRHVATAAEELRERLDHMAMIGATPEQYGLRIQSHDILLVTAPNKMRHSREFQVSFQGEAKIQTVLFNDQSRNQQNAATITSFLDRIGPPAEPATQTGFKSLEERRLWKGVAGAEVATLLGSLLFPDEARDVNAARLSAYVREQLGAGELTDWTIAVLSGSGEPLTVNEWTFKTIERAPLPRGEASGRYVVKTILSPRDEAIDLDQAEFDRALAATNRKRAAAGKDEATTPDGPEIRRVRGENPKRALLLLYPLSPEKAELREIDVPIFGVVVSFPDSRSGRSIRYRFNTVEQRLEPV</sequence>
<evidence type="ECO:0000313" key="3">
    <source>
        <dbReference type="EMBL" id="SDT08811.1"/>
    </source>
</evidence>
<proteinExistence type="predicted"/>
<evidence type="ECO:0000259" key="2">
    <source>
        <dbReference type="Pfam" id="PF10593"/>
    </source>
</evidence>
<dbReference type="Pfam" id="PF10593">
    <property type="entry name" value="Z1"/>
    <property type="match status" value="1"/>
</dbReference>
<keyword evidence="4" id="KW-1185">Reference proteome</keyword>
<dbReference type="EMBL" id="LT629750">
    <property type="protein sequence ID" value="SDT08811.1"/>
    <property type="molecule type" value="Genomic_DNA"/>
</dbReference>
<feature type="region of interest" description="Disordered" evidence="1">
    <location>
        <begin position="289"/>
        <end position="310"/>
    </location>
</feature>
<gene>
    <name evidence="3" type="ORF">SAMN05444158_4334</name>
</gene>
<organism evidence="3 4">
    <name type="scientific">Bradyrhizobium canariense</name>
    <dbReference type="NCBI Taxonomy" id="255045"/>
    <lineage>
        <taxon>Bacteria</taxon>
        <taxon>Pseudomonadati</taxon>
        <taxon>Pseudomonadota</taxon>
        <taxon>Alphaproteobacteria</taxon>
        <taxon>Hyphomicrobiales</taxon>
        <taxon>Nitrobacteraceae</taxon>
        <taxon>Bradyrhizobium</taxon>
    </lineage>
</organism>
<dbReference type="AlphaFoldDB" id="A0A1H1XI88"/>
<dbReference type="RefSeq" id="WP_167558829.1">
    <property type="nucleotide sequence ID" value="NZ_LT629750.1"/>
</dbReference>
<accession>A0A1H1XI88</accession>
<dbReference type="InterPro" id="IPR018310">
    <property type="entry name" value="Put_endonuclease_Z1-dom"/>
</dbReference>
<evidence type="ECO:0000313" key="4">
    <source>
        <dbReference type="Proteomes" id="UP000243904"/>
    </source>
</evidence>
<reference evidence="4" key="1">
    <citation type="submission" date="2016-10" db="EMBL/GenBank/DDBJ databases">
        <authorList>
            <person name="Varghese N."/>
            <person name="Submissions S."/>
        </authorList>
    </citation>
    <scope>NUCLEOTIDE SEQUENCE [LARGE SCALE GENOMIC DNA]</scope>
    <source>
        <strain evidence="4">GAS369</strain>
    </source>
</reference>
<dbReference type="Proteomes" id="UP000243904">
    <property type="component" value="Chromosome I"/>
</dbReference>
<evidence type="ECO:0000256" key="1">
    <source>
        <dbReference type="SAM" id="MobiDB-lite"/>
    </source>
</evidence>
<name>A0A1H1XI88_9BRAD</name>